<dbReference type="SUPFAM" id="SSF55136">
    <property type="entry name" value="Probable bacterial effector-binding domain"/>
    <property type="match status" value="1"/>
</dbReference>
<dbReference type="SMART" id="SM00871">
    <property type="entry name" value="AraC_E_bind"/>
    <property type="match status" value="1"/>
</dbReference>
<accession>A0ABU9GM34</accession>
<sequence>MQLKTVTEKSVYGLSIRTDNATEIDPNKAKIGGLYQTFDQTIAVDYANGERVYGVYYDYESDHSGQFNVLAGFNGKNLSDSALEKVIIPEARYLVFTQTGKMPDAVINAWKEVWQYFASDEADHTRLFTTDFEFYESADKVELYIAVK</sequence>
<gene>
    <name evidence="2" type="ORF">V6256_01745</name>
</gene>
<dbReference type="Pfam" id="PF14526">
    <property type="entry name" value="Cass2"/>
    <property type="match status" value="1"/>
</dbReference>
<dbReference type="Proteomes" id="UP001369082">
    <property type="component" value="Unassembled WGS sequence"/>
</dbReference>
<reference evidence="2 3" key="1">
    <citation type="submission" date="2024-02" db="EMBL/GenBank/DDBJ databases">
        <title>Bacteria isolated from the canopy kelp, Nereocystis luetkeana.</title>
        <authorList>
            <person name="Pfister C.A."/>
            <person name="Younker I.T."/>
            <person name="Light S.H."/>
        </authorList>
    </citation>
    <scope>NUCLEOTIDE SEQUENCE [LARGE SCALE GENOMIC DNA]</scope>
    <source>
        <strain evidence="2 3">TI.1.05</strain>
    </source>
</reference>
<dbReference type="RefSeq" id="WP_341596268.1">
    <property type="nucleotide sequence ID" value="NZ_JBAKAZ010000004.1"/>
</dbReference>
<protein>
    <submittedName>
        <fullName evidence="2">GyrI-like domain-containing protein</fullName>
    </submittedName>
</protein>
<evidence type="ECO:0000313" key="3">
    <source>
        <dbReference type="Proteomes" id="UP001369082"/>
    </source>
</evidence>
<dbReference type="Gene3D" id="3.20.80.10">
    <property type="entry name" value="Regulatory factor, effector binding domain"/>
    <property type="match status" value="1"/>
</dbReference>
<comment type="caution">
    <text evidence="2">The sequence shown here is derived from an EMBL/GenBank/DDBJ whole genome shotgun (WGS) entry which is preliminary data.</text>
</comment>
<proteinExistence type="predicted"/>
<name>A0ABU9GM34_9GAMM</name>
<keyword evidence="3" id="KW-1185">Reference proteome</keyword>
<dbReference type="EMBL" id="JBAKAZ010000004">
    <property type="protein sequence ID" value="MEL0628319.1"/>
    <property type="molecule type" value="Genomic_DNA"/>
</dbReference>
<evidence type="ECO:0000313" key="2">
    <source>
        <dbReference type="EMBL" id="MEL0628319.1"/>
    </source>
</evidence>
<dbReference type="PANTHER" id="PTHR36444:SF2">
    <property type="entry name" value="TRANSCRIPTIONAL REGULATOR PROTEIN YOBU-RELATED"/>
    <property type="match status" value="1"/>
</dbReference>
<dbReference type="InterPro" id="IPR053182">
    <property type="entry name" value="YobU-like_regulator"/>
</dbReference>
<evidence type="ECO:0000259" key="1">
    <source>
        <dbReference type="SMART" id="SM00871"/>
    </source>
</evidence>
<dbReference type="InterPro" id="IPR029441">
    <property type="entry name" value="Cass2"/>
</dbReference>
<feature type="domain" description="AraC effector-binding" evidence="1">
    <location>
        <begin position="1"/>
        <end position="148"/>
    </location>
</feature>
<organism evidence="2 3">
    <name type="scientific">Psychromonas aquatilis</name>
    <dbReference type="NCBI Taxonomy" id="2005072"/>
    <lineage>
        <taxon>Bacteria</taxon>
        <taxon>Pseudomonadati</taxon>
        <taxon>Pseudomonadota</taxon>
        <taxon>Gammaproteobacteria</taxon>
        <taxon>Alteromonadales</taxon>
        <taxon>Psychromonadaceae</taxon>
        <taxon>Psychromonas</taxon>
    </lineage>
</organism>
<dbReference type="InterPro" id="IPR011256">
    <property type="entry name" value="Reg_factor_effector_dom_sf"/>
</dbReference>
<dbReference type="PANTHER" id="PTHR36444">
    <property type="entry name" value="TRANSCRIPTIONAL REGULATOR PROTEIN YOBU-RELATED"/>
    <property type="match status" value="1"/>
</dbReference>
<dbReference type="InterPro" id="IPR010499">
    <property type="entry name" value="AraC_E-bd"/>
</dbReference>